<organism evidence="2 3">
    <name type="scientific">Kingdonia uniflora</name>
    <dbReference type="NCBI Taxonomy" id="39325"/>
    <lineage>
        <taxon>Eukaryota</taxon>
        <taxon>Viridiplantae</taxon>
        <taxon>Streptophyta</taxon>
        <taxon>Embryophyta</taxon>
        <taxon>Tracheophyta</taxon>
        <taxon>Spermatophyta</taxon>
        <taxon>Magnoliopsida</taxon>
        <taxon>Ranunculales</taxon>
        <taxon>Circaeasteraceae</taxon>
        <taxon>Kingdonia</taxon>
    </lineage>
</organism>
<feature type="region of interest" description="Disordered" evidence="1">
    <location>
        <begin position="307"/>
        <end position="355"/>
    </location>
</feature>
<dbReference type="Proteomes" id="UP000541444">
    <property type="component" value="Unassembled WGS sequence"/>
</dbReference>
<comment type="caution">
    <text evidence="2">The sequence shown here is derived from an EMBL/GenBank/DDBJ whole genome shotgun (WGS) entry which is preliminary data.</text>
</comment>
<dbReference type="PANTHER" id="PTHR45125:SF3">
    <property type="entry name" value="NO-APICAL-MERISTEM-ASSOCIATED CARBOXY-TERMINAL DOMAIN PROTEIN"/>
    <property type="match status" value="1"/>
</dbReference>
<feature type="compositionally biased region" description="Low complexity" evidence="1">
    <location>
        <begin position="1"/>
        <end position="21"/>
    </location>
</feature>
<evidence type="ECO:0008006" key="4">
    <source>
        <dbReference type="Google" id="ProtNLM"/>
    </source>
</evidence>
<dbReference type="AlphaFoldDB" id="A0A7J7LEL6"/>
<dbReference type="EMBL" id="JACGCM010002332">
    <property type="protein sequence ID" value="KAF6141111.1"/>
    <property type="molecule type" value="Genomic_DNA"/>
</dbReference>
<feature type="compositionally biased region" description="Polar residues" evidence="1">
    <location>
        <begin position="26"/>
        <end position="41"/>
    </location>
</feature>
<feature type="region of interest" description="Disordered" evidence="1">
    <location>
        <begin position="129"/>
        <end position="156"/>
    </location>
</feature>
<feature type="compositionally biased region" description="Low complexity" evidence="1">
    <location>
        <begin position="312"/>
        <end position="326"/>
    </location>
</feature>
<feature type="compositionally biased region" description="Low complexity" evidence="1">
    <location>
        <begin position="42"/>
        <end position="52"/>
    </location>
</feature>
<reference evidence="2 3" key="1">
    <citation type="journal article" date="2020" name="IScience">
        <title>Genome Sequencing of the Endangered Kingdonia uniflora (Circaeasteraceae, Ranunculales) Reveals Potential Mechanisms of Evolutionary Specialization.</title>
        <authorList>
            <person name="Sun Y."/>
            <person name="Deng T."/>
            <person name="Zhang A."/>
            <person name="Moore M.J."/>
            <person name="Landis J.B."/>
            <person name="Lin N."/>
            <person name="Zhang H."/>
            <person name="Zhang X."/>
            <person name="Huang J."/>
            <person name="Zhang X."/>
            <person name="Sun H."/>
            <person name="Wang H."/>
        </authorList>
    </citation>
    <scope>NUCLEOTIDE SEQUENCE [LARGE SCALE GENOMIC DNA]</scope>
    <source>
        <strain evidence="2">TB1705</strain>
        <tissue evidence="2">Leaf</tissue>
    </source>
</reference>
<gene>
    <name evidence="2" type="ORF">GIB67_006556</name>
</gene>
<keyword evidence="3" id="KW-1185">Reference proteome</keyword>
<protein>
    <recommendedName>
        <fullName evidence="4">No apical meristem-associated C-terminal domain-containing protein</fullName>
    </recommendedName>
</protein>
<proteinExistence type="predicted"/>
<sequence length="409" mass="45588">MANSGTSSNNSTPSTPSSQNPPSTPFAQHSSSQFTPYLYQNPSQFQPQFQSQTPPPFTMSQGDPSYEQYQSPFTLSQPQPQAFSPYYQPYPLTQPQGFQPPNYFQNYLFHGESTQHSQSDANAAIPVEAVAPQKEKEKGRKKRAPAKQRPSVQVPEDAEFLDETDDTGIHWTDADFRCLARAWVTTSVQTNGRTKGFTFYQKVNIAFNRDPECPTRRSCGSTKSQWYALNAQCVAYKGIVAQERFRNSSGKTEEDRENDAHKIYKGLNGGNDFKHREAYKILARESRWANLRDDGLNHAVNIPRNVVRRTSDNSSPGNSVGSNNLSEDLDGPPTPQSTDPNSDLDGSLYEGGSRPIGQKLYRKNIASQKAMEGVTASGSGIHALLDELRLEKIQAKEEEFKQCNTGKPK</sequence>
<feature type="region of interest" description="Disordered" evidence="1">
    <location>
        <begin position="1"/>
        <end position="85"/>
    </location>
</feature>
<feature type="compositionally biased region" description="Polar residues" evidence="1">
    <location>
        <begin position="59"/>
        <end position="82"/>
    </location>
</feature>
<evidence type="ECO:0000256" key="1">
    <source>
        <dbReference type="SAM" id="MobiDB-lite"/>
    </source>
</evidence>
<accession>A0A7J7LEL6</accession>
<evidence type="ECO:0000313" key="3">
    <source>
        <dbReference type="Proteomes" id="UP000541444"/>
    </source>
</evidence>
<name>A0A7J7LEL6_9MAGN</name>
<evidence type="ECO:0000313" key="2">
    <source>
        <dbReference type="EMBL" id="KAF6141111.1"/>
    </source>
</evidence>
<dbReference type="PANTHER" id="PTHR45125">
    <property type="entry name" value="F21J9.4-RELATED"/>
    <property type="match status" value="1"/>
</dbReference>